<protein>
    <submittedName>
        <fullName evidence="2">Uncharacterized protein</fullName>
    </submittedName>
</protein>
<organism evidence="2 3">
    <name type="scientific">Aegilops tauschii subsp. strangulata</name>
    <name type="common">Goatgrass</name>
    <dbReference type="NCBI Taxonomy" id="200361"/>
    <lineage>
        <taxon>Eukaryota</taxon>
        <taxon>Viridiplantae</taxon>
        <taxon>Streptophyta</taxon>
        <taxon>Embryophyta</taxon>
        <taxon>Tracheophyta</taxon>
        <taxon>Spermatophyta</taxon>
        <taxon>Magnoliopsida</taxon>
        <taxon>Liliopsida</taxon>
        <taxon>Poales</taxon>
        <taxon>Poaceae</taxon>
        <taxon>BOP clade</taxon>
        <taxon>Pooideae</taxon>
        <taxon>Triticodae</taxon>
        <taxon>Triticeae</taxon>
        <taxon>Triticinae</taxon>
        <taxon>Aegilops</taxon>
    </lineage>
</organism>
<reference evidence="2" key="3">
    <citation type="journal article" date="2017" name="Nature">
        <title>Genome sequence of the progenitor of the wheat D genome Aegilops tauschii.</title>
        <authorList>
            <person name="Luo M.C."/>
            <person name="Gu Y.Q."/>
            <person name="Puiu D."/>
            <person name="Wang H."/>
            <person name="Twardziok S.O."/>
            <person name="Deal K.R."/>
            <person name="Huo N."/>
            <person name="Zhu T."/>
            <person name="Wang L."/>
            <person name="Wang Y."/>
            <person name="McGuire P.E."/>
            <person name="Liu S."/>
            <person name="Long H."/>
            <person name="Ramasamy R.K."/>
            <person name="Rodriguez J.C."/>
            <person name="Van S.L."/>
            <person name="Yuan L."/>
            <person name="Wang Z."/>
            <person name="Xia Z."/>
            <person name="Xiao L."/>
            <person name="Anderson O.D."/>
            <person name="Ouyang S."/>
            <person name="Liang Y."/>
            <person name="Zimin A.V."/>
            <person name="Pertea G."/>
            <person name="Qi P."/>
            <person name="Bennetzen J.L."/>
            <person name="Dai X."/>
            <person name="Dawson M.W."/>
            <person name="Muller H.G."/>
            <person name="Kugler K."/>
            <person name="Rivarola-Duarte L."/>
            <person name="Spannagl M."/>
            <person name="Mayer K.F.X."/>
            <person name="Lu F.H."/>
            <person name="Bevan M.W."/>
            <person name="Leroy P."/>
            <person name="Li P."/>
            <person name="You F.M."/>
            <person name="Sun Q."/>
            <person name="Liu Z."/>
            <person name="Lyons E."/>
            <person name="Wicker T."/>
            <person name="Salzberg S.L."/>
            <person name="Devos K.M."/>
            <person name="Dvorak J."/>
        </authorList>
    </citation>
    <scope>NUCLEOTIDE SEQUENCE [LARGE SCALE GENOMIC DNA]</scope>
    <source>
        <strain evidence="2">cv. AL8/78</strain>
    </source>
</reference>
<keyword evidence="1" id="KW-0732">Signal</keyword>
<dbReference type="Proteomes" id="UP000015105">
    <property type="component" value="Chromosome 7D"/>
</dbReference>
<keyword evidence="3" id="KW-1185">Reference proteome</keyword>
<evidence type="ECO:0000313" key="3">
    <source>
        <dbReference type="Proteomes" id="UP000015105"/>
    </source>
</evidence>
<evidence type="ECO:0000256" key="1">
    <source>
        <dbReference type="SAM" id="SignalP"/>
    </source>
</evidence>
<reference evidence="2" key="5">
    <citation type="journal article" date="2021" name="G3 (Bethesda)">
        <title>Aegilops tauschii genome assembly Aet v5.0 features greater sequence contiguity and improved annotation.</title>
        <authorList>
            <person name="Wang L."/>
            <person name="Zhu T."/>
            <person name="Rodriguez J.C."/>
            <person name="Deal K.R."/>
            <person name="Dubcovsky J."/>
            <person name="McGuire P.E."/>
            <person name="Lux T."/>
            <person name="Spannagl M."/>
            <person name="Mayer K.F.X."/>
            <person name="Baldrich P."/>
            <person name="Meyers B.C."/>
            <person name="Huo N."/>
            <person name="Gu Y.Q."/>
            <person name="Zhou H."/>
            <person name="Devos K.M."/>
            <person name="Bennetzen J.L."/>
            <person name="Unver T."/>
            <person name="Budak H."/>
            <person name="Gulick P.J."/>
            <person name="Galiba G."/>
            <person name="Kalapos B."/>
            <person name="Nelson D.R."/>
            <person name="Li P."/>
            <person name="You F.M."/>
            <person name="Luo M.C."/>
            <person name="Dvorak J."/>
        </authorList>
    </citation>
    <scope>NUCLEOTIDE SEQUENCE [LARGE SCALE GENOMIC DNA]</scope>
    <source>
        <strain evidence="2">cv. AL8/78</strain>
    </source>
</reference>
<name>A0A453QM56_AEGTS</name>
<dbReference type="AlphaFoldDB" id="A0A453QM56"/>
<sequence length="42" mass="5156">MMLPWYCGMFILTMTLLWNVHAKSGQFMFSRIWSSGKYCWRF</sequence>
<feature type="chain" id="PRO_5019265891" evidence="1">
    <location>
        <begin position="23"/>
        <end position="42"/>
    </location>
</feature>
<evidence type="ECO:0000313" key="2">
    <source>
        <dbReference type="EnsemblPlants" id="AET7Gv20242200.4"/>
    </source>
</evidence>
<dbReference type="Gramene" id="AET7Gv20242200.4">
    <property type="protein sequence ID" value="AET7Gv20242200.4"/>
    <property type="gene ID" value="AET7Gv20242200"/>
</dbReference>
<accession>A0A453QM56</accession>
<reference evidence="3" key="1">
    <citation type="journal article" date="2014" name="Science">
        <title>Ancient hybridizations among the ancestral genomes of bread wheat.</title>
        <authorList>
            <consortium name="International Wheat Genome Sequencing Consortium,"/>
            <person name="Marcussen T."/>
            <person name="Sandve S.R."/>
            <person name="Heier L."/>
            <person name="Spannagl M."/>
            <person name="Pfeifer M."/>
            <person name="Jakobsen K.S."/>
            <person name="Wulff B.B."/>
            <person name="Steuernagel B."/>
            <person name="Mayer K.F."/>
            <person name="Olsen O.A."/>
        </authorList>
    </citation>
    <scope>NUCLEOTIDE SEQUENCE [LARGE SCALE GENOMIC DNA]</scope>
    <source>
        <strain evidence="3">cv. AL8/78</strain>
    </source>
</reference>
<reference evidence="2" key="4">
    <citation type="submission" date="2019-03" db="UniProtKB">
        <authorList>
            <consortium name="EnsemblPlants"/>
        </authorList>
    </citation>
    <scope>IDENTIFICATION</scope>
</reference>
<dbReference type="EnsemblPlants" id="AET7Gv20242200.4">
    <property type="protein sequence ID" value="AET7Gv20242200.4"/>
    <property type="gene ID" value="AET7Gv20242200"/>
</dbReference>
<feature type="signal peptide" evidence="1">
    <location>
        <begin position="1"/>
        <end position="22"/>
    </location>
</feature>
<reference evidence="3" key="2">
    <citation type="journal article" date="2017" name="Nat. Plants">
        <title>The Aegilops tauschii genome reveals multiple impacts of transposons.</title>
        <authorList>
            <person name="Zhao G."/>
            <person name="Zou C."/>
            <person name="Li K."/>
            <person name="Wang K."/>
            <person name="Li T."/>
            <person name="Gao L."/>
            <person name="Zhang X."/>
            <person name="Wang H."/>
            <person name="Yang Z."/>
            <person name="Liu X."/>
            <person name="Jiang W."/>
            <person name="Mao L."/>
            <person name="Kong X."/>
            <person name="Jiao Y."/>
            <person name="Jia J."/>
        </authorList>
    </citation>
    <scope>NUCLEOTIDE SEQUENCE [LARGE SCALE GENOMIC DNA]</scope>
    <source>
        <strain evidence="3">cv. AL8/78</strain>
    </source>
</reference>
<proteinExistence type="predicted"/>